<accession>A0ABQ4GCI6</accession>
<reference evidence="1 2" key="1">
    <citation type="submission" date="2021-01" db="EMBL/GenBank/DDBJ databases">
        <title>Whole genome shotgun sequence of Microbispora corallina NBRC 16416.</title>
        <authorList>
            <person name="Komaki H."/>
            <person name="Tamura T."/>
        </authorList>
    </citation>
    <scope>NUCLEOTIDE SEQUENCE [LARGE SCALE GENOMIC DNA]</scope>
    <source>
        <strain evidence="1 2">NBRC 16416</strain>
    </source>
</reference>
<evidence type="ECO:0000313" key="2">
    <source>
        <dbReference type="Proteomes" id="UP000603904"/>
    </source>
</evidence>
<dbReference type="Proteomes" id="UP000603904">
    <property type="component" value="Unassembled WGS sequence"/>
</dbReference>
<sequence>MAIEAASIAETARITRVVELTNPKWEEQRRVLDDAKRLDVAVWVGRATVDKYEGDITPEQIAQGLAVPYETVIGTPQLLTYGGASNLWECLIGNGTATGSQALTYFNNSNAYLGVGDSTTGALNTQTDLQAASNKLRKAMDATYPSHTDGTTSGAASIVFKSTFGTSDANYAWNEWAVFNASSGGRMLNRKQEALGTKSSAASWVLTVTLSLS</sequence>
<gene>
    <name evidence="1" type="ORF">Mco01_77240</name>
</gene>
<organism evidence="1 2">
    <name type="scientific">Microbispora corallina</name>
    <dbReference type="NCBI Taxonomy" id="83302"/>
    <lineage>
        <taxon>Bacteria</taxon>
        <taxon>Bacillati</taxon>
        <taxon>Actinomycetota</taxon>
        <taxon>Actinomycetes</taxon>
        <taxon>Streptosporangiales</taxon>
        <taxon>Streptosporangiaceae</taxon>
        <taxon>Microbispora</taxon>
    </lineage>
</organism>
<protein>
    <submittedName>
        <fullName evidence="1">Uncharacterized protein</fullName>
    </submittedName>
</protein>
<name>A0ABQ4GCI6_9ACTN</name>
<dbReference type="EMBL" id="BOOC01000070">
    <property type="protein sequence ID" value="GIH44724.1"/>
    <property type="molecule type" value="Genomic_DNA"/>
</dbReference>
<evidence type="ECO:0000313" key="1">
    <source>
        <dbReference type="EMBL" id="GIH44724.1"/>
    </source>
</evidence>
<proteinExistence type="predicted"/>
<keyword evidence="2" id="KW-1185">Reference proteome</keyword>
<comment type="caution">
    <text evidence="1">The sequence shown here is derived from an EMBL/GenBank/DDBJ whole genome shotgun (WGS) entry which is preliminary data.</text>
</comment>
<dbReference type="RefSeq" id="WP_204061699.1">
    <property type="nucleotide sequence ID" value="NZ_BAAAGP010000030.1"/>
</dbReference>